<organism evidence="1">
    <name type="scientific">marine sediment metagenome</name>
    <dbReference type="NCBI Taxonomy" id="412755"/>
    <lineage>
        <taxon>unclassified sequences</taxon>
        <taxon>metagenomes</taxon>
        <taxon>ecological metagenomes</taxon>
    </lineage>
</organism>
<dbReference type="EMBL" id="LAZR01047780">
    <property type="protein sequence ID" value="KKK93423.1"/>
    <property type="molecule type" value="Genomic_DNA"/>
</dbReference>
<gene>
    <name evidence="1" type="ORF">LCGC14_2693040</name>
</gene>
<reference evidence="1" key="1">
    <citation type="journal article" date="2015" name="Nature">
        <title>Complex archaea that bridge the gap between prokaryotes and eukaryotes.</title>
        <authorList>
            <person name="Spang A."/>
            <person name="Saw J.H."/>
            <person name="Jorgensen S.L."/>
            <person name="Zaremba-Niedzwiedzka K."/>
            <person name="Martijn J."/>
            <person name="Lind A.E."/>
            <person name="van Eijk R."/>
            <person name="Schleper C."/>
            <person name="Guy L."/>
            <person name="Ettema T.J."/>
        </authorList>
    </citation>
    <scope>NUCLEOTIDE SEQUENCE</scope>
</reference>
<proteinExistence type="predicted"/>
<evidence type="ECO:0000313" key="1">
    <source>
        <dbReference type="EMBL" id="KKK93423.1"/>
    </source>
</evidence>
<sequence>MFRDEIIGDLDLGHGNKDIILLKQQLKLSLQRQLFTYMDQYISQDTSFRLRLRDYLLSGGKKWIKLDFFIPSMFNTKILDLIKPWSTLTLDEKLFERFNDNALKMASYLSYLVNIPTSNSPSEIGWSWLAHDKALRNHQEDIVKISSFLKFVAKTYGPIRIYGYRMSKNGLSAANTDNYFPGQVSNVDTVFGWSRASKHRRPFIIEYDPSTGGFKDFDSDDFIKFLGSLILDRQTMLIRTEPMINNPSSANKILFAFNFWQDRLNPEDIIGTTSHIATPIGPLDTLTIADGSSNIPNGAYNLLADLWEAFMKNKELNMLFRFKNESEWEYYASLVQYLRSNLKHLGEATDVQKF</sequence>
<accession>A0A0F8ZI33</accession>
<dbReference type="AlphaFoldDB" id="A0A0F8ZI33"/>
<protein>
    <submittedName>
        <fullName evidence="1">Uncharacterized protein</fullName>
    </submittedName>
</protein>
<name>A0A0F8ZI33_9ZZZZ</name>
<comment type="caution">
    <text evidence="1">The sequence shown here is derived from an EMBL/GenBank/DDBJ whole genome shotgun (WGS) entry which is preliminary data.</text>
</comment>